<dbReference type="OrthoDB" id="5567618at2"/>
<dbReference type="RefSeq" id="WP_088621581.1">
    <property type="nucleotide sequence ID" value="NZ_CP022129.1"/>
</dbReference>
<accession>A0A1Z4C5C7</accession>
<dbReference type="EMBL" id="CP022129">
    <property type="protein sequence ID" value="ASF48720.1"/>
    <property type="molecule type" value="Genomic_DNA"/>
</dbReference>
<organism evidence="2 3">
    <name type="scientific">Methylovulum psychrotolerans</name>
    <dbReference type="NCBI Taxonomy" id="1704499"/>
    <lineage>
        <taxon>Bacteria</taxon>
        <taxon>Pseudomonadati</taxon>
        <taxon>Pseudomonadota</taxon>
        <taxon>Gammaproteobacteria</taxon>
        <taxon>Methylococcales</taxon>
        <taxon>Methylococcaceae</taxon>
        <taxon>Methylovulum</taxon>
    </lineage>
</organism>
<keyword evidence="3" id="KW-1185">Reference proteome</keyword>
<dbReference type="InterPro" id="IPR032307">
    <property type="entry name" value="PepSY_TM-like_2"/>
</dbReference>
<reference evidence="2 3" key="1">
    <citation type="submission" date="2017-06" db="EMBL/GenBank/DDBJ databases">
        <title>Genome Sequencing of the methanotroph Methylovulum psychrotolerants str. HV10-M2 isolated from a high-altitude environment.</title>
        <authorList>
            <person name="Mateos-Rivera A."/>
        </authorList>
    </citation>
    <scope>NUCLEOTIDE SEQUENCE [LARGE SCALE GENOMIC DNA]</scope>
    <source>
        <strain evidence="2 3">HV10_M2</strain>
    </source>
</reference>
<evidence type="ECO:0000256" key="1">
    <source>
        <dbReference type="SAM" id="Phobius"/>
    </source>
</evidence>
<evidence type="ECO:0000313" key="3">
    <source>
        <dbReference type="Proteomes" id="UP000197019"/>
    </source>
</evidence>
<dbReference type="KEGG" id="mpsy:CEK71_10880"/>
<name>A0A1Z4C5C7_9GAMM</name>
<keyword evidence="1" id="KW-1133">Transmembrane helix</keyword>
<evidence type="ECO:0000313" key="2">
    <source>
        <dbReference type="EMBL" id="ASF48720.1"/>
    </source>
</evidence>
<dbReference type="PANTHER" id="PTHR40115">
    <property type="entry name" value="INNER MEMBRANE PROTEIN WITH PEPSY TM HELIX"/>
    <property type="match status" value="1"/>
</dbReference>
<feature type="transmembrane region" description="Helical" evidence="1">
    <location>
        <begin position="40"/>
        <end position="60"/>
    </location>
</feature>
<gene>
    <name evidence="2" type="ORF">CEK71_10880</name>
</gene>
<keyword evidence="1" id="KW-0812">Transmembrane</keyword>
<dbReference type="PANTHER" id="PTHR40115:SF1">
    <property type="entry name" value="INNER MEMBRANE PROTEIN WITH PEPSY TM HELIX"/>
    <property type="match status" value="1"/>
</dbReference>
<proteinExistence type="predicted"/>
<dbReference type="Proteomes" id="UP000197019">
    <property type="component" value="Chromosome"/>
</dbReference>
<dbReference type="Pfam" id="PF16357">
    <property type="entry name" value="PepSY_TM_like_2"/>
    <property type="match status" value="1"/>
</dbReference>
<keyword evidence="1" id="KW-0472">Membrane</keyword>
<dbReference type="AlphaFoldDB" id="A0A1Z4C5C7"/>
<protein>
    <submittedName>
        <fullName evidence="2">Peptidase</fullName>
    </submittedName>
</protein>
<feature type="transmembrane region" description="Helical" evidence="1">
    <location>
        <begin position="209"/>
        <end position="230"/>
    </location>
</feature>
<feature type="transmembrane region" description="Helical" evidence="1">
    <location>
        <begin position="179"/>
        <end position="203"/>
    </location>
</feature>
<sequence length="232" mass="25734">MNTSQSTTTHSPKKTQGGYLFLPKPFARGAFLKWLRRTHAWLGLWGAMLGLLFGVSGILLNHRDILKIPAVKISQHELQLPLPEPHPSDPKALAAWLGQTLNIDIKHAKIRLEPAKQIIWNNTDFRQPPLWQITVRNPKRMLQADYWQGNAFVSVKQGEGNIFALLTNLHKGSGMGIGWILLADTLAGSLIMLSLTGTLLWTGLHGRRIVAVGLVLACLSLGVFFTWQAIGE</sequence>